<protein>
    <submittedName>
        <fullName evidence="3">ANTAR domain-containing protein</fullName>
    </submittedName>
</protein>
<dbReference type="InterPro" id="IPR005561">
    <property type="entry name" value="ANTAR"/>
</dbReference>
<evidence type="ECO:0000259" key="2">
    <source>
        <dbReference type="PROSITE" id="PS50921"/>
    </source>
</evidence>
<dbReference type="InterPro" id="IPR011006">
    <property type="entry name" value="CheY-like_superfamily"/>
</dbReference>
<proteinExistence type="predicted"/>
<feature type="region of interest" description="Disordered" evidence="1">
    <location>
        <begin position="1"/>
        <end position="22"/>
    </location>
</feature>
<name>A0A1H8WD00_9ACTN</name>
<dbReference type="SMART" id="SM01012">
    <property type="entry name" value="ANTAR"/>
    <property type="match status" value="1"/>
</dbReference>
<dbReference type="RefSeq" id="WP_091948560.1">
    <property type="nucleotide sequence ID" value="NZ_FOEE01000018.1"/>
</dbReference>
<organism evidence="3 4">
    <name type="scientific">Trujillonella endophytica</name>
    <dbReference type="NCBI Taxonomy" id="673521"/>
    <lineage>
        <taxon>Bacteria</taxon>
        <taxon>Bacillati</taxon>
        <taxon>Actinomycetota</taxon>
        <taxon>Actinomycetes</taxon>
        <taxon>Geodermatophilales</taxon>
        <taxon>Geodermatophilaceae</taxon>
        <taxon>Trujillonella</taxon>
    </lineage>
</organism>
<dbReference type="Proteomes" id="UP000198960">
    <property type="component" value="Unassembled WGS sequence"/>
</dbReference>
<gene>
    <name evidence="3" type="ORF">SAMN05660991_04276</name>
</gene>
<dbReference type="Pfam" id="PF03861">
    <property type="entry name" value="ANTAR"/>
    <property type="match status" value="1"/>
</dbReference>
<dbReference type="STRING" id="673521.SAMN05660991_04276"/>
<sequence length="115" mass="12436">MTTIPAPPLPRRRDAVPIGHADPSDRLHALELEVAQLRTAMASRAVIEQAKGIVMLIAGCTEQVAFDVLTHISSTTHRKVRDLAVAITDSACGRRPLPADVQDAIRDVCPPRRDG</sequence>
<feature type="domain" description="ANTAR" evidence="2">
    <location>
        <begin position="27"/>
        <end position="88"/>
    </location>
</feature>
<dbReference type="SUPFAM" id="SSF52172">
    <property type="entry name" value="CheY-like"/>
    <property type="match status" value="1"/>
</dbReference>
<dbReference type="InterPro" id="IPR036388">
    <property type="entry name" value="WH-like_DNA-bd_sf"/>
</dbReference>
<dbReference type="GO" id="GO:0003723">
    <property type="term" value="F:RNA binding"/>
    <property type="evidence" value="ECO:0007669"/>
    <property type="project" value="InterPro"/>
</dbReference>
<accession>A0A1H8WD00</accession>
<evidence type="ECO:0000313" key="3">
    <source>
        <dbReference type="EMBL" id="SEP25008.1"/>
    </source>
</evidence>
<dbReference type="PROSITE" id="PS50921">
    <property type="entry name" value="ANTAR"/>
    <property type="match status" value="1"/>
</dbReference>
<keyword evidence="4" id="KW-1185">Reference proteome</keyword>
<dbReference type="AlphaFoldDB" id="A0A1H8WD00"/>
<reference evidence="4" key="1">
    <citation type="submission" date="2016-10" db="EMBL/GenBank/DDBJ databases">
        <authorList>
            <person name="Varghese N."/>
            <person name="Submissions S."/>
        </authorList>
    </citation>
    <scope>NUCLEOTIDE SEQUENCE [LARGE SCALE GENOMIC DNA]</scope>
    <source>
        <strain evidence="4">DSM 45413</strain>
    </source>
</reference>
<evidence type="ECO:0000313" key="4">
    <source>
        <dbReference type="Proteomes" id="UP000198960"/>
    </source>
</evidence>
<dbReference type="OrthoDB" id="3787288at2"/>
<dbReference type="EMBL" id="FOEE01000018">
    <property type="protein sequence ID" value="SEP25008.1"/>
    <property type="molecule type" value="Genomic_DNA"/>
</dbReference>
<evidence type="ECO:0000256" key="1">
    <source>
        <dbReference type="SAM" id="MobiDB-lite"/>
    </source>
</evidence>
<dbReference type="Gene3D" id="1.10.10.10">
    <property type="entry name" value="Winged helix-like DNA-binding domain superfamily/Winged helix DNA-binding domain"/>
    <property type="match status" value="1"/>
</dbReference>